<gene>
    <name evidence="4" type="ORF">WJX81_001731</name>
</gene>
<evidence type="ECO:0008006" key="6">
    <source>
        <dbReference type="Google" id="ProtNLM"/>
    </source>
</evidence>
<dbReference type="InterPro" id="IPR056922">
    <property type="entry name" value="SWAP1_C"/>
</dbReference>
<evidence type="ECO:0000313" key="5">
    <source>
        <dbReference type="Proteomes" id="UP001445335"/>
    </source>
</evidence>
<feature type="compositionally biased region" description="Basic and acidic residues" evidence="1">
    <location>
        <begin position="469"/>
        <end position="483"/>
    </location>
</feature>
<dbReference type="PANTHER" id="PTHR12323">
    <property type="entry name" value="SR-RELATED CTD ASSOCIATED FACTOR 6"/>
    <property type="match status" value="1"/>
</dbReference>
<dbReference type="InterPro" id="IPR035967">
    <property type="entry name" value="SWAP/Surp_sf"/>
</dbReference>
<feature type="compositionally biased region" description="Low complexity" evidence="1">
    <location>
        <begin position="90"/>
        <end position="105"/>
    </location>
</feature>
<proteinExistence type="predicted"/>
<dbReference type="InterPro" id="IPR000061">
    <property type="entry name" value="Surp"/>
</dbReference>
<dbReference type="GO" id="GO:0006396">
    <property type="term" value="P:RNA processing"/>
    <property type="evidence" value="ECO:0007669"/>
    <property type="project" value="InterPro"/>
</dbReference>
<sequence length="591" mass="59530">MMVDAPSFFNAWEPQPSFTPAPSDTVLAQRISKLAQFAARNGPSFVELIKAKQAANPEYGFLQNGEGADFWRWSLLCALHSLPPDQPQTAASQAPGHAGAPASAPQGAPAAYAAAPLAPLPPEVDSSFAQVLHVLSGSKECIKASRDWFLACAPHAGGMAARMAQALLAQPAYERQLHLIYLANDILLKSAAMRDEGRGTEADVLAGAFRPALPGMLAHALATAGRSPEATERLAAIVTFWADRRVFDTDAVAACRHAIGLPAPAGPTGTATQGPATQAASAVGGSTASGGGAWAASGGGGLGSAGQAAWAAPYPGAPGFPGAYPAAPPGPDAHAPAWGAAYLPPGAPAPAGYGAPGWYPPPGAPGHLGGPGVPLAGHPALAYPPPQASHGPPPIAPPPPDPMGFPPGLLPELVRDRLKTDAPYSALSPLDIEKAAMPAPTPPDAYLAARLEKFHAELRGYRPGMVRADLPDEQRRQRLRDGGDADAPPQRSFDAEAGADGSFARGGLGSGGSRAAGLGFSEGGSAGGASAPAAAGNGVGGFVAPAPSGGGGSSGSGQDEAAFHMYRRLRSGAYKETLARAQQAAVEGLGR</sequence>
<dbReference type="EMBL" id="JALJOU010000107">
    <property type="protein sequence ID" value="KAK9821123.1"/>
    <property type="molecule type" value="Genomic_DNA"/>
</dbReference>
<dbReference type="InterPro" id="IPR008942">
    <property type="entry name" value="ENTH_VHS"/>
</dbReference>
<dbReference type="AlphaFoldDB" id="A0AAW1QI33"/>
<dbReference type="Gene3D" id="1.25.40.90">
    <property type="match status" value="1"/>
</dbReference>
<feature type="region of interest" description="Disordered" evidence="1">
    <location>
        <begin position="86"/>
        <end position="105"/>
    </location>
</feature>
<organism evidence="4 5">
    <name type="scientific">Elliptochloris bilobata</name>
    <dbReference type="NCBI Taxonomy" id="381761"/>
    <lineage>
        <taxon>Eukaryota</taxon>
        <taxon>Viridiplantae</taxon>
        <taxon>Chlorophyta</taxon>
        <taxon>core chlorophytes</taxon>
        <taxon>Trebouxiophyceae</taxon>
        <taxon>Trebouxiophyceae incertae sedis</taxon>
        <taxon>Elliptochloris clade</taxon>
        <taxon>Elliptochloris</taxon>
    </lineage>
</organism>
<dbReference type="SUPFAM" id="SSF109905">
    <property type="entry name" value="Surp module (SWAP domain)"/>
    <property type="match status" value="1"/>
</dbReference>
<feature type="domain" description="SURP motif" evidence="2">
    <location>
        <begin position="30"/>
        <end position="72"/>
    </location>
</feature>
<protein>
    <recommendedName>
        <fullName evidence="6">CID domain-containing protein</fullName>
    </recommendedName>
</protein>
<keyword evidence="5" id="KW-1185">Reference proteome</keyword>
<dbReference type="SMART" id="SM00648">
    <property type="entry name" value="SWAP"/>
    <property type="match status" value="1"/>
</dbReference>
<dbReference type="GO" id="GO:0048471">
    <property type="term" value="C:perinuclear region of cytoplasm"/>
    <property type="evidence" value="ECO:0007669"/>
    <property type="project" value="TreeGrafter"/>
</dbReference>
<dbReference type="InterPro" id="IPR006569">
    <property type="entry name" value="CID_dom"/>
</dbReference>
<dbReference type="GO" id="GO:0006874">
    <property type="term" value="P:intracellular calcium ion homeostasis"/>
    <property type="evidence" value="ECO:0007669"/>
    <property type="project" value="TreeGrafter"/>
</dbReference>
<name>A0AAW1QI33_9CHLO</name>
<dbReference type="PANTHER" id="PTHR12323:SF0">
    <property type="entry name" value="CALCIUM HOMEOSTASIS ENDOPLASMIC RETICULUM PROTEIN"/>
    <property type="match status" value="1"/>
</dbReference>
<dbReference type="PROSITE" id="PS50128">
    <property type="entry name" value="SURP"/>
    <property type="match status" value="1"/>
</dbReference>
<dbReference type="Pfam" id="PF25123">
    <property type="entry name" value="SWAP1_C"/>
    <property type="match status" value="1"/>
</dbReference>
<evidence type="ECO:0000313" key="4">
    <source>
        <dbReference type="EMBL" id="KAK9821123.1"/>
    </source>
</evidence>
<comment type="caution">
    <text evidence="4">The sequence shown here is derived from an EMBL/GenBank/DDBJ whole genome shotgun (WGS) entry which is preliminary data.</text>
</comment>
<accession>A0AAW1QI33</accession>
<dbReference type="Pfam" id="PF01805">
    <property type="entry name" value="Surp"/>
    <property type="match status" value="1"/>
</dbReference>
<feature type="domain" description="CID" evidence="3">
    <location>
        <begin position="120"/>
        <end position="263"/>
    </location>
</feature>
<dbReference type="Pfam" id="PF04818">
    <property type="entry name" value="CID"/>
    <property type="match status" value="1"/>
</dbReference>
<feature type="region of interest" description="Disordered" evidence="1">
    <location>
        <begin position="465"/>
        <end position="559"/>
    </location>
</feature>
<dbReference type="GO" id="GO:0003723">
    <property type="term" value="F:RNA binding"/>
    <property type="evidence" value="ECO:0007669"/>
    <property type="project" value="InterPro"/>
</dbReference>
<feature type="compositionally biased region" description="Low complexity" evidence="1">
    <location>
        <begin position="528"/>
        <end position="547"/>
    </location>
</feature>
<feature type="compositionally biased region" description="Gly residues" evidence="1">
    <location>
        <begin position="504"/>
        <end position="527"/>
    </location>
</feature>
<dbReference type="Proteomes" id="UP001445335">
    <property type="component" value="Unassembled WGS sequence"/>
</dbReference>
<dbReference type="Gene3D" id="1.10.10.790">
    <property type="entry name" value="Surp module"/>
    <property type="match status" value="1"/>
</dbReference>
<evidence type="ECO:0000256" key="1">
    <source>
        <dbReference type="SAM" id="MobiDB-lite"/>
    </source>
</evidence>
<dbReference type="PROSITE" id="PS51391">
    <property type="entry name" value="CID"/>
    <property type="match status" value="1"/>
</dbReference>
<evidence type="ECO:0000259" key="2">
    <source>
        <dbReference type="PROSITE" id="PS50128"/>
    </source>
</evidence>
<reference evidence="4 5" key="1">
    <citation type="journal article" date="2024" name="Nat. Commun.">
        <title>Phylogenomics reveals the evolutionary origins of lichenization in chlorophyte algae.</title>
        <authorList>
            <person name="Puginier C."/>
            <person name="Libourel C."/>
            <person name="Otte J."/>
            <person name="Skaloud P."/>
            <person name="Haon M."/>
            <person name="Grisel S."/>
            <person name="Petersen M."/>
            <person name="Berrin J.G."/>
            <person name="Delaux P.M."/>
            <person name="Dal Grande F."/>
            <person name="Keller J."/>
        </authorList>
    </citation>
    <scope>NUCLEOTIDE SEQUENCE [LARGE SCALE GENOMIC DNA]</scope>
    <source>
        <strain evidence="4 5">SAG 245.80</strain>
    </source>
</reference>
<evidence type="ECO:0000259" key="3">
    <source>
        <dbReference type="PROSITE" id="PS51391"/>
    </source>
</evidence>